<gene>
    <name evidence="1" type="ORF">J2X09_001666</name>
</gene>
<evidence type="ECO:0000313" key="1">
    <source>
        <dbReference type="EMBL" id="MDR7093934.1"/>
    </source>
</evidence>
<accession>A0ABU1V8Z3</accession>
<protein>
    <submittedName>
        <fullName evidence="1">Uncharacterized protein</fullName>
    </submittedName>
</protein>
<dbReference type="Proteomes" id="UP001265550">
    <property type="component" value="Unassembled WGS sequence"/>
</dbReference>
<organism evidence="1 2">
    <name type="scientific">Hydrogenophaga laconesensis</name>
    <dbReference type="NCBI Taxonomy" id="1805971"/>
    <lineage>
        <taxon>Bacteria</taxon>
        <taxon>Pseudomonadati</taxon>
        <taxon>Pseudomonadota</taxon>
        <taxon>Betaproteobacteria</taxon>
        <taxon>Burkholderiales</taxon>
        <taxon>Comamonadaceae</taxon>
        <taxon>Hydrogenophaga</taxon>
    </lineage>
</organism>
<proteinExistence type="predicted"/>
<name>A0ABU1V8Z3_9BURK</name>
<evidence type="ECO:0000313" key="2">
    <source>
        <dbReference type="Proteomes" id="UP001265550"/>
    </source>
</evidence>
<dbReference type="EMBL" id="JAVDWE010000003">
    <property type="protein sequence ID" value="MDR7093934.1"/>
    <property type="molecule type" value="Genomic_DNA"/>
</dbReference>
<dbReference type="RefSeq" id="WP_204732209.1">
    <property type="nucleotide sequence ID" value="NZ_JAVDWE010000003.1"/>
</dbReference>
<sequence>MSWVTHLSPTAADGAFLCNTLSVDGVRKTLPVHEMPFVLSDRQESLKVVLRSKLHGVDDISQYLDLMRWNSLPTGGQTLHTFDTSKGDVWIPSQLLVQALFAFNVPLAKLLFRPIPVECFCAPVLEDSDNQITFPDRALFRQNYKRDSSVLQRLAWMAHSRSAQRAWGSVFRNALDGRLDCTMPEGEFEVSVRGKRVHGIFCVARMTIFKVTCDDIYTREHNTTQTFAFRKRAEPFDRNSVPIREVLDSTFIEVREHLLKNQALPEHGKATGDDARLRRNLNLIRTKLVHPCKWPQLPGHHRDVASAFSLYTRLRRANHLEDVKRLLLEAQPG</sequence>
<reference evidence="1 2" key="1">
    <citation type="submission" date="2023-07" db="EMBL/GenBank/DDBJ databases">
        <title>Sorghum-associated microbial communities from plants grown in Nebraska, USA.</title>
        <authorList>
            <person name="Schachtman D."/>
        </authorList>
    </citation>
    <scope>NUCLEOTIDE SEQUENCE [LARGE SCALE GENOMIC DNA]</scope>
    <source>
        <strain evidence="1 2">BE240</strain>
    </source>
</reference>
<keyword evidence="2" id="KW-1185">Reference proteome</keyword>
<comment type="caution">
    <text evidence="1">The sequence shown here is derived from an EMBL/GenBank/DDBJ whole genome shotgun (WGS) entry which is preliminary data.</text>
</comment>